<dbReference type="Proteomes" id="UP000214720">
    <property type="component" value="Unassembled WGS sequence"/>
</dbReference>
<gene>
    <name evidence="1" type="ORF">BSU04_13705</name>
</gene>
<comment type="caution">
    <text evidence="1">The sequence shown here is derived from an EMBL/GenBank/DDBJ whole genome shotgun (WGS) entry which is preliminary data.</text>
</comment>
<protein>
    <submittedName>
        <fullName evidence="1">Uncharacterized protein</fullName>
    </submittedName>
</protein>
<name>A0A226X404_CABSO</name>
<organism evidence="1 2">
    <name type="scientific">Caballeronia sordidicola</name>
    <name type="common">Burkholderia sordidicola</name>
    <dbReference type="NCBI Taxonomy" id="196367"/>
    <lineage>
        <taxon>Bacteria</taxon>
        <taxon>Pseudomonadati</taxon>
        <taxon>Pseudomonadota</taxon>
        <taxon>Betaproteobacteria</taxon>
        <taxon>Burkholderiales</taxon>
        <taxon>Burkholderiaceae</taxon>
        <taxon>Caballeronia</taxon>
    </lineage>
</organism>
<accession>A0A226X404</accession>
<evidence type="ECO:0000313" key="1">
    <source>
        <dbReference type="EMBL" id="OXC78174.1"/>
    </source>
</evidence>
<dbReference type="EMBL" id="MTHB01000076">
    <property type="protein sequence ID" value="OXC78174.1"/>
    <property type="molecule type" value="Genomic_DNA"/>
</dbReference>
<evidence type="ECO:0000313" key="2">
    <source>
        <dbReference type="Proteomes" id="UP000214720"/>
    </source>
</evidence>
<proteinExistence type="predicted"/>
<dbReference type="AlphaFoldDB" id="A0A226X404"/>
<reference evidence="2" key="1">
    <citation type="submission" date="2017-01" db="EMBL/GenBank/DDBJ databases">
        <title>Genome Analysis of Deinococcus marmoris KOPRI26562.</title>
        <authorList>
            <person name="Kim J.H."/>
            <person name="Oh H.-M."/>
        </authorList>
    </citation>
    <scope>NUCLEOTIDE SEQUENCE [LARGE SCALE GENOMIC DNA]</scope>
    <source>
        <strain evidence="2">PAMC 26633</strain>
    </source>
</reference>
<sequence length="47" mass="5453">MERQYSTRFVGEANTCLSMMLLVADCHMELSIQLIDWIDTIGKTFKI</sequence>